<accession>A0A1E5VRD4</accession>
<dbReference type="EMBL" id="LWDX02032009">
    <property type="protein sequence ID" value="OEL27652.1"/>
    <property type="molecule type" value="Genomic_DNA"/>
</dbReference>
<name>A0A1E5VRD4_9POAL</name>
<sequence>LEFSSVPKPLKTLVDAEAASTAVTKCHPDFICQRTRGSKPDC</sequence>
<dbReference type="Proteomes" id="UP000095767">
    <property type="component" value="Unassembled WGS sequence"/>
</dbReference>
<keyword evidence="2" id="KW-1185">Reference proteome</keyword>
<protein>
    <submittedName>
        <fullName evidence="1">Uncharacterized protein</fullName>
    </submittedName>
</protein>
<gene>
    <name evidence="1" type="ORF">BAE44_0011330</name>
</gene>
<proteinExistence type="predicted"/>
<reference evidence="1 2" key="1">
    <citation type="submission" date="2016-09" db="EMBL/GenBank/DDBJ databases">
        <title>The draft genome of Dichanthelium oligosanthes: A C3 panicoid grass species.</title>
        <authorList>
            <person name="Studer A.J."/>
            <person name="Schnable J.C."/>
            <person name="Brutnell T.P."/>
        </authorList>
    </citation>
    <scope>NUCLEOTIDE SEQUENCE [LARGE SCALE GENOMIC DNA]</scope>
    <source>
        <strain evidence="2">cv. Kellogg 1175</strain>
        <tissue evidence="1">Leaf</tissue>
    </source>
</reference>
<evidence type="ECO:0000313" key="1">
    <source>
        <dbReference type="EMBL" id="OEL27652.1"/>
    </source>
</evidence>
<feature type="non-terminal residue" evidence="1">
    <location>
        <position position="1"/>
    </location>
</feature>
<organism evidence="1 2">
    <name type="scientific">Dichanthelium oligosanthes</name>
    <dbReference type="NCBI Taxonomy" id="888268"/>
    <lineage>
        <taxon>Eukaryota</taxon>
        <taxon>Viridiplantae</taxon>
        <taxon>Streptophyta</taxon>
        <taxon>Embryophyta</taxon>
        <taxon>Tracheophyta</taxon>
        <taxon>Spermatophyta</taxon>
        <taxon>Magnoliopsida</taxon>
        <taxon>Liliopsida</taxon>
        <taxon>Poales</taxon>
        <taxon>Poaceae</taxon>
        <taxon>PACMAD clade</taxon>
        <taxon>Panicoideae</taxon>
        <taxon>Panicodae</taxon>
        <taxon>Paniceae</taxon>
        <taxon>Dichantheliinae</taxon>
        <taxon>Dichanthelium</taxon>
    </lineage>
</organism>
<comment type="caution">
    <text evidence="1">The sequence shown here is derived from an EMBL/GenBank/DDBJ whole genome shotgun (WGS) entry which is preliminary data.</text>
</comment>
<evidence type="ECO:0000313" key="2">
    <source>
        <dbReference type="Proteomes" id="UP000095767"/>
    </source>
</evidence>
<dbReference type="AlphaFoldDB" id="A0A1E5VRD4"/>